<dbReference type="KEGG" id="mlr:MELLADRAFT_92458"/>
<proteinExistence type="predicted"/>
<evidence type="ECO:0000313" key="3">
    <source>
        <dbReference type="Proteomes" id="UP000001072"/>
    </source>
</evidence>
<reference evidence="3" key="1">
    <citation type="journal article" date="2011" name="Proc. Natl. Acad. Sci. U.S.A.">
        <title>Obligate biotrophy features unraveled by the genomic analysis of rust fungi.</title>
        <authorList>
            <person name="Duplessis S."/>
            <person name="Cuomo C.A."/>
            <person name="Lin Y.-C."/>
            <person name="Aerts A."/>
            <person name="Tisserant E."/>
            <person name="Veneault-Fourrey C."/>
            <person name="Joly D.L."/>
            <person name="Hacquard S."/>
            <person name="Amselem J."/>
            <person name="Cantarel B.L."/>
            <person name="Chiu R."/>
            <person name="Coutinho P.M."/>
            <person name="Feau N."/>
            <person name="Field M."/>
            <person name="Frey P."/>
            <person name="Gelhaye E."/>
            <person name="Goldberg J."/>
            <person name="Grabherr M.G."/>
            <person name="Kodira C.D."/>
            <person name="Kohler A."/>
            <person name="Kuees U."/>
            <person name="Lindquist E.A."/>
            <person name="Lucas S.M."/>
            <person name="Mago R."/>
            <person name="Mauceli E."/>
            <person name="Morin E."/>
            <person name="Murat C."/>
            <person name="Pangilinan J.L."/>
            <person name="Park R."/>
            <person name="Pearson M."/>
            <person name="Quesneville H."/>
            <person name="Rouhier N."/>
            <person name="Sakthikumar S."/>
            <person name="Salamov A.A."/>
            <person name="Schmutz J."/>
            <person name="Selles B."/>
            <person name="Shapiro H."/>
            <person name="Tanguay P."/>
            <person name="Tuskan G.A."/>
            <person name="Henrissat B."/>
            <person name="Van de Peer Y."/>
            <person name="Rouze P."/>
            <person name="Ellis J.G."/>
            <person name="Dodds P.N."/>
            <person name="Schein J.E."/>
            <person name="Zhong S."/>
            <person name="Hamelin R.C."/>
            <person name="Grigoriev I.V."/>
            <person name="Szabo L.J."/>
            <person name="Martin F."/>
        </authorList>
    </citation>
    <scope>NUCLEOTIDE SEQUENCE [LARGE SCALE GENOMIC DNA]</scope>
    <source>
        <strain evidence="3">98AG31 / pathotype 3-4-7</strain>
    </source>
</reference>
<organism evidence="3">
    <name type="scientific">Melampsora larici-populina (strain 98AG31 / pathotype 3-4-7)</name>
    <name type="common">Poplar leaf rust fungus</name>
    <dbReference type="NCBI Taxonomy" id="747676"/>
    <lineage>
        <taxon>Eukaryota</taxon>
        <taxon>Fungi</taxon>
        <taxon>Dikarya</taxon>
        <taxon>Basidiomycota</taxon>
        <taxon>Pucciniomycotina</taxon>
        <taxon>Pucciniomycetes</taxon>
        <taxon>Pucciniales</taxon>
        <taxon>Melampsoraceae</taxon>
        <taxon>Melampsora</taxon>
    </lineage>
</organism>
<gene>
    <name evidence="2" type="ORF">MELLADRAFT_92458</name>
</gene>
<dbReference type="AlphaFoldDB" id="F4R9R4"/>
<dbReference type="EMBL" id="GL883093">
    <property type="protein sequence ID" value="EGG11104.1"/>
    <property type="molecule type" value="Genomic_DNA"/>
</dbReference>
<dbReference type="RefSeq" id="XP_007405706.1">
    <property type="nucleotide sequence ID" value="XM_007405644.1"/>
</dbReference>
<dbReference type="Proteomes" id="UP000001072">
    <property type="component" value="Unassembled WGS sequence"/>
</dbReference>
<protein>
    <submittedName>
        <fullName evidence="2">Uncharacterized protein</fullName>
    </submittedName>
</protein>
<dbReference type="GeneID" id="18936254"/>
<evidence type="ECO:0000313" key="2">
    <source>
        <dbReference type="EMBL" id="EGG11104.1"/>
    </source>
</evidence>
<sequence length="191" mass="21732">MLGIDIQPEWQKVRVSLMRRFGCVPIGGRECMGCINPENSKEAVYLSHAMMDTWAQDAVEHKNGATEMMPPTRRIEFRFIPIQSKPGRQLESTASTTQSTSQIPINQPDSPPPYPLPPFEDYLKFANISPKDQSTRDILVKCDIIDFESFLSNSMDVPTLERLGFAYGTAVRLHDRAPLYRTDLKNRKNDI</sequence>
<dbReference type="VEuPathDB" id="FungiDB:MELLADRAFT_92458"/>
<dbReference type="HOGENOM" id="CLU_109461_0_0_1"/>
<accession>F4R9R4</accession>
<dbReference type="InParanoid" id="F4R9R4"/>
<keyword evidence="3" id="KW-1185">Reference proteome</keyword>
<feature type="compositionally biased region" description="Low complexity" evidence="1">
    <location>
        <begin position="92"/>
        <end position="102"/>
    </location>
</feature>
<name>F4R9R4_MELLP</name>
<evidence type="ECO:0000256" key="1">
    <source>
        <dbReference type="SAM" id="MobiDB-lite"/>
    </source>
</evidence>
<feature type="region of interest" description="Disordered" evidence="1">
    <location>
        <begin position="87"/>
        <end position="114"/>
    </location>
</feature>